<name>A0A2G9GDW9_9LAMI</name>
<gene>
    <name evidence="1" type="ORF">CDL12_24278</name>
</gene>
<comment type="caution">
    <text evidence="1">The sequence shown here is derived from an EMBL/GenBank/DDBJ whole genome shotgun (WGS) entry which is preliminary data.</text>
</comment>
<evidence type="ECO:0000313" key="2">
    <source>
        <dbReference type="Proteomes" id="UP000231279"/>
    </source>
</evidence>
<dbReference type="EMBL" id="NKXS01005603">
    <property type="protein sequence ID" value="PIN03200.1"/>
    <property type="molecule type" value="Genomic_DNA"/>
</dbReference>
<evidence type="ECO:0000313" key="1">
    <source>
        <dbReference type="EMBL" id="PIN03200.1"/>
    </source>
</evidence>
<proteinExistence type="predicted"/>
<sequence length="80" mass="9058">MPGYVLYSSAKAVVIWNLILMEPFATERGNEGENVNSHALEKFSHTHLMETSAIELPSIIQQLMKHRDSSALKLCMRRSV</sequence>
<dbReference type="AlphaFoldDB" id="A0A2G9GDW9"/>
<accession>A0A2G9GDW9</accession>
<protein>
    <submittedName>
        <fullName evidence="1">Uncharacterized protein</fullName>
    </submittedName>
</protein>
<reference evidence="2" key="1">
    <citation type="journal article" date="2018" name="Gigascience">
        <title>Genome assembly of the Pink Ipe (Handroanthus impetiginosus, Bignoniaceae), a highly valued, ecologically keystone Neotropical timber forest tree.</title>
        <authorList>
            <person name="Silva-Junior O.B."/>
            <person name="Grattapaglia D."/>
            <person name="Novaes E."/>
            <person name="Collevatti R.G."/>
        </authorList>
    </citation>
    <scope>NUCLEOTIDE SEQUENCE [LARGE SCALE GENOMIC DNA]</scope>
    <source>
        <strain evidence="2">cv. UFG-1</strain>
    </source>
</reference>
<organism evidence="1 2">
    <name type="scientific">Handroanthus impetiginosus</name>
    <dbReference type="NCBI Taxonomy" id="429701"/>
    <lineage>
        <taxon>Eukaryota</taxon>
        <taxon>Viridiplantae</taxon>
        <taxon>Streptophyta</taxon>
        <taxon>Embryophyta</taxon>
        <taxon>Tracheophyta</taxon>
        <taxon>Spermatophyta</taxon>
        <taxon>Magnoliopsida</taxon>
        <taxon>eudicotyledons</taxon>
        <taxon>Gunneridae</taxon>
        <taxon>Pentapetalae</taxon>
        <taxon>asterids</taxon>
        <taxon>lamiids</taxon>
        <taxon>Lamiales</taxon>
        <taxon>Bignoniaceae</taxon>
        <taxon>Crescentiina</taxon>
        <taxon>Tabebuia alliance</taxon>
        <taxon>Handroanthus</taxon>
    </lineage>
</organism>
<keyword evidence="2" id="KW-1185">Reference proteome</keyword>
<dbReference type="Proteomes" id="UP000231279">
    <property type="component" value="Unassembled WGS sequence"/>
</dbReference>